<dbReference type="GO" id="GO:0004061">
    <property type="term" value="F:arylformamidase activity"/>
    <property type="evidence" value="ECO:0007669"/>
    <property type="project" value="InterPro"/>
</dbReference>
<evidence type="ECO:0000313" key="2">
    <source>
        <dbReference type="EMBL" id="ETA04647.1"/>
    </source>
</evidence>
<dbReference type="PANTHER" id="PTHR34861">
    <property type="match status" value="1"/>
</dbReference>
<protein>
    <submittedName>
        <fullName evidence="2">Cyclase</fullName>
    </submittedName>
</protein>
<dbReference type="EMBL" id="AYXO01000073">
    <property type="protein sequence ID" value="ETA04647.1"/>
    <property type="molecule type" value="Genomic_DNA"/>
</dbReference>
<dbReference type="InterPro" id="IPR037175">
    <property type="entry name" value="KFase_sf"/>
</dbReference>
<dbReference type="GO" id="GO:0019441">
    <property type="term" value="P:L-tryptophan catabolic process to kynurenine"/>
    <property type="evidence" value="ECO:0007669"/>
    <property type="project" value="InterPro"/>
</dbReference>
<dbReference type="HOGENOM" id="CLU_030671_0_0_11"/>
<evidence type="ECO:0000313" key="3">
    <source>
        <dbReference type="Proteomes" id="UP000035035"/>
    </source>
</evidence>
<reference evidence="2 3" key="1">
    <citation type="journal article" date="2014" name="Genome Announc.">
        <title>Draft Genome Sequence of Gordonia alkanivorans Strain CGMCC6845, a Halotolerant Hydrocarbon-Degrading Bacterium.</title>
        <authorList>
            <person name="Wang X."/>
            <person name="Jin D."/>
            <person name="Zhou L."/>
            <person name="Wu L."/>
            <person name="An W."/>
            <person name="Zhao L."/>
        </authorList>
    </citation>
    <scope>NUCLEOTIDE SEQUENCE [LARGE SCALE GENOMIC DNA]</scope>
    <source>
        <strain evidence="2 3">CGMCC 6845</strain>
    </source>
</reference>
<evidence type="ECO:0000256" key="1">
    <source>
        <dbReference type="SAM" id="MobiDB-lite"/>
    </source>
</evidence>
<dbReference type="PANTHER" id="PTHR34861:SF10">
    <property type="entry name" value="CYCLASE"/>
    <property type="match status" value="1"/>
</dbReference>
<proteinExistence type="predicted"/>
<dbReference type="InterPro" id="IPR007325">
    <property type="entry name" value="KFase/CYL"/>
</dbReference>
<dbReference type="SUPFAM" id="SSF102198">
    <property type="entry name" value="Putative cyclase"/>
    <property type="match status" value="1"/>
</dbReference>
<comment type="caution">
    <text evidence="2">The sequence shown here is derived from an EMBL/GenBank/DDBJ whole genome shotgun (WGS) entry which is preliminary data.</text>
</comment>
<dbReference type="AlphaFoldDB" id="W9D8F4"/>
<keyword evidence="3" id="KW-1185">Reference proteome</keyword>
<dbReference type="Pfam" id="PF04199">
    <property type="entry name" value="Cyclase"/>
    <property type="match status" value="1"/>
</dbReference>
<gene>
    <name evidence="2" type="ORF">V525_21255</name>
</gene>
<accession>W9D8F4</accession>
<dbReference type="Gene3D" id="3.50.30.50">
    <property type="entry name" value="Putative cyclase"/>
    <property type="match status" value="1"/>
</dbReference>
<organism evidence="2 3">
    <name type="scientific">Gordonia alkanivorans CGMCC 6845</name>
    <dbReference type="NCBI Taxonomy" id="1423140"/>
    <lineage>
        <taxon>Bacteria</taxon>
        <taxon>Bacillati</taxon>
        <taxon>Actinomycetota</taxon>
        <taxon>Actinomycetes</taxon>
        <taxon>Mycobacteriales</taxon>
        <taxon>Gordoniaceae</taxon>
        <taxon>Gordonia</taxon>
    </lineage>
</organism>
<dbReference type="Proteomes" id="UP000035035">
    <property type="component" value="Unassembled WGS sequence"/>
</dbReference>
<feature type="region of interest" description="Disordered" evidence="1">
    <location>
        <begin position="1"/>
        <end position="26"/>
    </location>
</feature>
<dbReference type="PATRIC" id="fig|1423140.3.peg.4217"/>
<sequence>MSADGKVDGARAGTPNNWGRWGDHDQRGTANLLTADRVVEAGREIRTGKSFSLALPIGKRSPLVGSRVATIHTFTSSTVDDIVGDSSALGFQTSDDVVVMPLQGATQLDGLAHVAADDTMYNGYWAGLTTARSGARRLGIHHLANGLVGRAVLVDAGRHLQLDPYTGVVDVDGLESTLAAAGVTVEPGDILLIRTGWLGAFLSAEKSPRTRSAGLAPSTAQWLADADVALVATDTRTVEALPNPEGDAVLPLHIAALRDLGLLLGELFDLDDWARDCAEDGVYTGMFVAAPLPVVGGVGSPLNPLVLK</sequence>
<name>W9D8F4_9ACTN</name>